<name>A0A5R9E7V9_9ACTN</name>
<feature type="region of interest" description="Disordered" evidence="1">
    <location>
        <begin position="1"/>
        <end position="38"/>
    </location>
</feature>
<evidence type="ECO:0000256" key="1">
    <source>
        <dbReference type="SAM" id="MobiDB-lite"/>
    </source>
</evidence>
<evidence type="ECO:0000313" key="2">
    <source>
        <dbReference type="EMBL" id="TLQ44882.1"/>
    </source>
</evidence>
<sequence length="108" mass="11731">MATPQAKSSSSDRCAEPAQRPDVDWAEVESRRGTTVPSDDKRMIETFGEGAFDGFPQPADTAAAHEALTLASPQDPVLMIKRNPQRSCRHIRHVGRSTPGVRSDRSGS</sequence>
<feature type="region of interest" description="Disordered" evidence="1">
    <location>
        <begin position="88"/>
        <end position="108"/>
    </location>
</feature>
<feature type="compositionally biased region" description="Basic and acidic residues" evidence="1">
    <location>
        <begin position="13"/>
        <end position="38"/>
    </location>
</feature>
<proteinExistence type="predicted"/>
<evidence type="ECO:0000313" key="3">
    <source>
        <dbReference type="Proteomes" id="UP000305921"/>
    </source>
</evidence>
<accession>A0A5R9E7V9</accession>
<comment type="caution">
    <text evidence="2">The sequence shown here is derived from an EMBL/GenBank/DDBJ whole genome shotgun (WGS) entry which is preliminary data.</text>
</comment>
<keyword evidence="3" id="KW-1185">Reference proteome</keyword>
<reference evidence="2 3" key="1">
    <citation type="submission" date="2019-05" db="EMBL/GenBank/DDBJ databases">
        <title>Streptomyces marianii sp. nov., a novel marine actinomycete from southern coast of India.</title>
        <authorList>
            <person name="Iniyan A.M."/>
            <person name="Wink J."/>
            <person name="Ramprasad E."/>
            <person name="Ramana C.V."/>
            <person name="Bunk B."/>
            <person name="Sproer C."/>
            <person name="Joseph F.-J.R.S."/>
            <person name="Vincent S.G.P."/>
        </authorList>
    </citation>
    <scope>NUCLEOTIDE SEQUENCE [LARGE SCALE GENOMIC DNA]</scope>
    <source>
        <strain evidence="2 3">ICN19</strain>
    </source>
</reference>
<organism evidence="2 3">
    <name type="scientific">Streptomyces marianii</name>
    <dbReference type="NCBI Taxonomy" id="1817406"/>
    <lineage>
        <taxon>Bacteria</taxon>
        <taxon>Bacillati</taxon>
        <taxon>Actinomycetota</taxon>
        <taxon>Actinomycetes</taxon>
        <taxon>Kitasatosporales</taxon>
        <taxon>Streptomycetaceae</taxon>
        <taxon>Streptomyces</taxon>
    </lineage>
</organism>
<protein>
    <submittedName>
        <fullName evidence="2">Uncharacterized protein</fullName>
    </submittedName>
</protein>
<dbReference type="AlphaFoldDB" id="A0A5R9E7V9"/>
<feature type="compositionally biased region" description="Polar residues" evidence="1">
    <location>
        <begin position="1"/>
        <end position="12"/>
    </location>
</feature>
<dbReference type="Proteomes" id="UP000305921">
    <property type="component" value="Unassembled WGS sequence"/>
</dbReference>
<dbReference type="OrthoDB" id="5572373at2"/>
<gene>
    <name evidence="2" type="ORF">FEF34_18960</name>
</gene>
<dbReference type="EMBL" id="VAWE01000001">
    <property type="protein sequence ID" value="TLQ44882.1"/>
    <property type="molecule type" value="Genomic_DNA"/>
</dbReference>